<protein>
    <recommendedName>
        <fullName evidence="2">J domain-containing protein</fullName>
    </recommendedName>
</protein>
<dbReference type="Pfam" id="PF21884">
    <property type="entry name" value="ZUO1-like_ZHD"/>
    <property type="match status" value="1"/>
</dbReference>
<evidence type="ECO:0000259" key="2">
    <source>
        <dbReference type="PROSITE" id="PS50076"/>
    </source>
</evidence>
<sequence length="302" mass="36280">METCDDETFSGTPPEIVKAAEDAKLSLQPAKSKKIYDKVYDEFVSWCKLQNVKDEVDIPKEDKEEELTPETVDYKDDVEYLRSLDPKEWKSQDHYKVLGIPNIRYKATDDIIKTAYRKKVLKQHPDKRKALGEEIKTDDDYFTCITMVYETLGNISRRRAYDSVDPQFDNDLPCTSDIKKDFYGVYKTFTYYFDLNSRWSEKTRVPKLGTENSTKEKVEHFYSFWYDFKSWREYSYEDEEDKDKCQDRDERRYVDKLNKAERLRKKKEEIKLICGEEKEKELRVILRECENLINEENRRENC</sequence>
<dbReference type="SUPFAM" id="SSF46565">
    <property type="entry name" value="Chaperone J-domain"/>
    <property type="match status" value="1"/>
</dbReference>
<feature type="coiled-coil region" evidence="1">
    <location>
        <begin position="260"/>
        <end position="295"/>
    </location>
</feature>
<dbReference type="InterPro" id="IPR001623">
    <property type="entry name" value="DnaJ_domain"/>
</dbReference>
<organism evidence="3 4">
    <name type="scientific">Diabrotica virgifera virgifera</name>
    <name type="common">western corn rootworm</name>
    <dbReference type="NCBI Taxonomy" id="50390"/>
    <lineage>
        <taxon>Eukaryota</taxon>
        <taxon>Metazoa</taxon>
        <taxon>Ecdysozoa</taxon>
        <taxon>Arthropoda</taxon>
        <taxon>Hexapoda</taxon>
        <taxon>Insecta</taxon>
        <taxon>Pterygota</taxon>
        <taxon>Neoptera</taxon>
        <taxon>Endopterygota</taxon>
        <taxon>Coleoptera</taxon>
        <taxon>Polyphaga</taxon>
        <taxon>Cucujiformia</taxon>
        <taxon>Chrysomeloidea</taxon>
        <taxon>Chrysomelidae</taxon>
        <taxon>Galerucinae</taxon>
        <taxon>Diabroticina</taxon>
        <taxon>Diabroticites</taxon>
        <taxon>Diabrotica</taxon>
    </lineage>
</organism>
<evidence type="ECO:0000313" key="4">
    <source>
        <dbReference type="Proteomes" id="UP001652700"/>
    </source>
</evidence>
<accession>A0ABM5KRR5</accession>
<name>A0ABM5KRR5_DIAVI</name>
<dbReference type="PROSITE" id="PS00636">
    <property type="entry name" value="DNAJ_1"/>
    <property type="match status" value="1"/>
</dbReference>
<dbReference type="Pfam" id="PF00226">
    <property type="entry name" value="DnaJ"/>
    <property type="match status" value="1"/>
</dbReference>
<dbReference type="Gene3D" id="1.10.287.110">
    <property type="entry name" value="DnaJ domain"/>
    <property type="match status" value="1"/>
</dbReference>
<evidence type="ECO:0000313" key="3">
    <source>
        <dbReference type="EnsemblMetazoa" id="XP_050512880.1"/>
    </source>
</evidence>
<dbReference type="InterPro" id="IPR054076">
    <property type="entry name" value="ZUO1-like_ZHD"/>
</dbReference>
<dbReference type="InterPro" id="IPR036869">
    <property type="entry name" value="J_dom_sf"/>
</dbReference>
<dbReference type="GeneID" id="126888574"/>
<dbReference type="CDD" id="cd06257">
    <property type="entry name" value="DnaJ"/>
    <property type="match status" value="1"/>
</dbReference>
<proteinExistence type="predicted"/>
<evidence type="ECO:0000256" key="1">
    <source>
        <dbReference type="SAM" id="Coils"/>
    </source>
</evidence>
<dbReference type="RefSeq" id="XP_050512880.1">
    <property type="nucleotide sequence ID" value="XM_050656923.1"/>
</dbReference>
<dbReference type="PANTHER" id="PTHR43999">
    <property type="entry name" value="DNAJ HOMOLOG SUBFAMILY C MEMBER 2"/>
    <property type="match status" value="1"/>
</dbReference>
<dbReference type="Proteomes" id="UP001652700">
    <property type="component" value="Unplaced"/>
</dbReference>
<reference evidence="3" key="1">
    <citation type="submission" date="2025-05" db="UniProtKB">
        <authorList>
            <consortium name="EnsemblMetazoa"/>
        </authorList>
    </citation>
    <scope>IDENTIFICATION</scope>
</reference>
<dbReference type="InterPro" id="IPR018253">
    <property type="entry name" value="DnaJ_domain_CS"/>
</dbReference>
<dbReference type="InterPro" id="IPR044634">
    <property type="entry name" value="Zuotin/DnaJC2"/>
</dbReference>
<dbReference type="PANTHER" id="PTHR43999:SF1">
    <property type="entry name" value="DNAJ HOMOLOG SUBFAMILY C MEMBER 2"/>
    <property type="match status" value="1"/>
</dbReference>
<dbReference type="EnsemblMetazoa" id="XM_050656923.1">
    <property type="protein sequence ID" value="XP_050512880.1"/>
    <property type="gene ID" value="LOC126888574"/>
</dbReference>
<keyword evidence="4" id="KW-1185">Reference proteome</keyword>
<keyword evidence="1" id="KW-0175">Coiled coil</keyword>
<feature type="domain" description="J" evidence="2">
    <location>
        <begin position="93"/>
        <end position="165"/>
    </location>
</feature>
<dbReference type="PROSITE" id="PS50076">
    <property type="entry name" value="DNAJ_2"/>
    <property type="match status" value="1"/>
</dbReference>
<dbReference type="SMART" id="SM00271">
    <property type="entry name" value="DnaJ"/>
    <property type="match status" value="1"/>
</dbReference>